<sequence>MIWHKDDYTISTDKTALSLEYIHQYLSEQSYWAKGIPLHTVKKSIDGSICFGVYKGAQMVGFARVISDNATFGYLADVFIDEAHRGRGLSKWLMEVILSHPDLQGLRRFMLATRDAHGLYRQFDFKELPNPEYMLAIVKPDIYKSIS</sequence>
<gene>
    <name evidence="2" type="ORF">A4D02_08220</name>
</gene>
<evidence type="ECO:0000313" key="2">
    <source>
        <dbReference type="EMBL" id="OQP48679.1"/>
    </source>
</evidence>
<dbReference type="PROSITE" id="PS51186">
    <property type="entry name" value="GNAT"/>
    <property type="match status" value="1"/>
</dbReference>
<dbReference type="SUPFAM" id="SSF55729">
    <property type="entry name" value="Acyl-CoA N-acyltransferases (Nat)"/>
    <property type="match status" value="1"/>
</dbReference>
<accession>A0ABX3NWR6</accession>
<organism evidence="2 3">
    <name type="scientific">Niastella koreensis</name>
    <dbReference type="NCBI Taxonomy" id="354356"/>
    <lineage>
        <taxon>Bacteria</taxon>
        <taxon>Pseudomonadati</taxon>
        <taxon>Bacteroidota</taxon>
        <taxon>Chitinophagia</taxon>
        <taxon>Chitinophagales</taxon>
        <taxon>Chitinophagaceae</taxon>
        <taxon>Niastella</taxon>
    </lineage>
</organism>
<dbReference type="CDD" id="cd04301">
    <property type="entry name" value="NAT_SF"/>
    <property type="match status" value="1"/>
</dbReference>
<dbReference type="RefSeq" id="WP_014221893.1">
    <property type="nucleotide sequence ID" value="NZ_LWBO01000012.1"/>
</dbReference>
<dbReference type="Proteomes" id="UP000192277">
    <property type="component" value="Unassembled WGS sequence"/>
</dbReference>
<name>A0ABX3NWR6_9BACT</name>
<dbReference type="Pfam" id="PF00583">
    <property type="entry name" value="Acetyltransf_1"/>
    <property type="match status" value="1"/>
</dbReference>
<dbReference type="PANTHER" id="PTHR43233">
    <property type="entry name" value="FAMILY N-ACETYLTRANSFERASE, PUTATIVE (AFU_ORTHOLOGUE AFUA_6G03350)-RELATED"/>
    <property type="match status" value="1"/>
</dbReference>
<evidence type="ECO:0000259" key="1">
    <source>
        <dbReference type="PROSITE" id="PS51186"/>
    </source>
</evidence>
<dbReference type="PANTHER" id="PTHR43233:SF1">
    <property type="entry name" value="FAMILY N-ACETYLTRANSFERASE, PUTATIVE (AFU_ORTHOLOGUE AFUA_6G03350)-RELATED"/>
    <property type="match status" value="1"/>
</dbReference>
<dbReference type="Gene3D" id="3.40.630.30">
    <property type="match status" value="1"/>
</dbReference>
<dbReference type="InterPro" id="IPR000182">
    <property type="entry name" value="GNAT_dom"/>
</dbReference>
<proteinExistence type="predicted"/>
<dbReference type="InterPro" id="IPR016181">
    <property type="entry name" value="Acyl_CoA_acyltransferase"/>
</dbReference>
<feature type="domain" description="N-acetyltransferase" evidence="1">
    <location>
        <begin position="8"/>
        <end position="147"/>
    </location>
</feature>
<evidence type="ECO:0000313" key="3">
    <source>
        <dbReference type="Proteomes" id="UP000192277"/>
    </source>
</evidence>
<reference evidence="2 3" key="1">
    <citation type="submission" date="2016-04" db="EMBL/GenBank/DDBJ databases">
        <authorList>
            <person name="Chen L."/>
            <person name="Zhuang W."/>
            <person name="Wang G."/>
        </authorList>
    </citation>
    <scope>NUCLEOTIDE SEQUENCE [LARGE SCALE GENOMIC DNA]</scope>
    <source>
        <strain evidence="3">GR20</strain>
    </source>
</reference>
<comment type="caution">
    <text evidence="2">The sequence shown here is derived from an EMBL/GenBank/DDBJ whole genome shotgun (WGS) entry which is preliminary data.</text>
</comment>
<protein>
    <submittedName>
        <fullName evidence="2">GNAT family N-acetyltransferase</fullName>
    </submittedName>
</protein>
<keyword evidence="3" id="KW-1185">Reference proteome</keyword>
<dbReference type="EMBL" id="LWBO01000012">
    <property type="protein sequence ID" value="OQP48679.1"/>
    <property type="molecule type" value="Genomic_DNA"/>
</dbReference>
<dbReference type="InterPro" id="IPR053144">
    <property type="entry name" value="Acetyltransferase_Butenolide"/>
</dbReference>